<name>A0A261RPT3_9BORD</name>
<dbReference type="Gene3D" id="2.10.109.10">
    <property type="entry name" value="Umud Fragment, subunit A"/>
    <property type="match status" value="1"/>
</dbReference>
<organism evidence="5 6">
    <name type="scientific">Bordetella genomosp. 9</name>
    <dbReference type="NCBI Taxonomy" id="1416803"/>
    <lineage>
        <taxon>Bacteria</taxon>
        <taxon>Pseudomonadati</taxon>
        <taxon>Pseudomonadota</taxon>
        <taxon>Betaproteobacteria</taxon>
        <taxon>Burkholderiales</taxon>
        <taxon>Alcaligenaceae</taxon>
        <taxon>Bordetella</taxon>
    </lineage>
</organism>
<protein>
    <submittedName>
        <fullName evidence="5">LexA family transcriptional repressor</fullName>
    </submittedName>
</protein>
<evidence type="ECO:0000256" key="2">
    <source>
        <dbReference type="ARBA" id="ARBA00023125"/>
    </source>
</evidence>
<dbReference type="InterPro" id="IPR010982">
    <property type="entry name" value="Lambda_DNA-bd_dom_sf"/>
</dbReference>
<keyword evidence="2" id="KW-0238">DNA-binding</keyword>
<proteinExistence type="predicted"/>
<dbReference type="EMBL" id="NEVJ01000001">
    <property type="protein sequence ID" value="OZI26692.1"/>
    <property type="molecule type" value="Genomic_DNA"/>
</dbReference>
<gene>
    <name evidence="5" type="ORF">CAL26_05055</name>
</gene>
<evidence type="ECO:0000313" key="5">
    <source>
        <dbReference type="EMBL" id="OZI26692.1"/>
    </source>
</evidence>
<evidence type="ECO:0000256" key="1">
    <source>
        <dbReference type="ARBA" id="ARBA00023015"/>
    </source>
</evidence>
<reference evidence="5" key="1">
    <citation type="submission" date="2017-05" db="EMBL/GenBank/DDBJ databases">
        <title>Complete and WGS of Bordetella genogroups.</title>
        <authorList>
            <person name="Spilker T."/>
            <person name="Lipuma J."/>
        </authorList>
    </citation>
    <scope>NUCLEOTIDE SEQUENCE</scope>
    <source>
        <strain evidence="5">AU21707</strain>
    </source>
</reference>
<dbReference type="AlphaFoldDB" id="A0A261RPT3"/>
<keyword evidence="6" id="KW-1185">Reference proteome</keyword>
<dbReference type="PANTHER" id="PTHR40661">
    <property type="match status" value="1"/>
</dbReference>
<accession>A0A261RPT3</accession>
<dbReference type="Pfam" id="PF01381">
    <property type="entry name" value="HTH_3"/>
    <property type="match status" value="1"/>
</dbReference>
<comment type="caution">
    <text evidence="5">The sequence shown here is derived from an EMBL/GenBank/DDBJ whole genome shotgun (WGS) entry which is preliminary data.</text>
</comment>
<dbReference type="GO" id="GO:0003677">
    <property type="term" value="F:DNA binding"/>
    <property type="evidence" value="ECO:0007669"/>
    <property type="project" value="UniProtKB-KW"/>
</dbReference>
<dbReference type="SUPFAM" id="SSF51306">
    <property type="entry name" value="LexA/Signal peptidase"/>
    <property type="match status" value="1"/>
</dbReference>
<dbReference type="SMART" id="SM00530">
    <property type="entry name" value="HTH_XRE"/>
    <property type="match status" value="1"/>
</dbReference>
<dbReference type="Gene3D" id="1.10.260.40">
    <property type="entry name" value="lambda repressor-like DNA-binding domains"/>
    <property type="match status" value="1"/>
</dbReference>
<dbReference type="Pfam" id="PF00717">
    <property type="entry name" value="Peptidase_S24"/>
    <property type="match status" value="1"/>
</dbReference>
<dbReference type="InterPro" id="IPR001387">
    <property type="entry name" value="Cro/C1-type_HTH"/>
</dbReference>
<dbReference type="InterPro" id="IPR015927">
    <property type="entry name" value="Peptidase_S24_S26A/B/C"/>
</dbReference>
<evidence type="ECO:0000256" key="3">
    <source>
        <dbReference type="ARBA" id="ARBA00023163"/>
    </source>
</evidence>
<sequence>MTSLQERLKEAMAEADGGRGISQSELARRVRVTRSAIAHWVSGAVTELKGENLIATAGALGVNPTWLSRGTGPKVGASAQLAEGKVAVWDRPEDLPEGEERVWIDRWDYRVSAGDGGVQWEIREKAALPFNVAFFQALGSKPANCKLVMVRGDSMEPFLFNRDMVMVDVTKTAVRDGVVYAVLFEDEPLVKQVFKKAGGALMLHSYNSKYPDRDVTVEDMERLQIIGEVVYRSGSGFASN</sequence>
<evidence type="ECO:0000313" key="6">
    <source>
        <dbReference type="Proteomes" id="UP000216857"/>
    </source>
</evidence>
<dbReference type="InterPro" id="IPR039418">
    <property type="entry name" value="LexA-like"/>
</dbReference>
<dbReference type="Proteomes" id="UP000216857">
    <property type="component" value="Unassembled WGS sequence"/>
</dbReference>
<dbReference type="PROSITE" id="PS50943">
    <property type="entry name" value="HTH_CROC1"/>
    <property type="match status" value="1"/>
</dbReference>
<keyword evidence="1" id="KW-0805">Transcription regulation</keyword>
<dbReference type="OrthoDB" id="9788236at2"/>
<dbReference type="SUPFAM" id="SSF47413">
    <property type="entry name" value="lambda repressor-like DNA-binding domains"/>
    <property type="match status" value="1"/>
</dbReference>
<feature type="domain" description="HTH cro/C1-type" evidence="4">
    <location>
        <begin position="8"/>
        <end position="67"/>
    </location>
</feature>
<dbReference type="CDD" id="cd06529">
    <property type="entry name" value="S24_LexA-like"/>
    <property type="match status" value="1"/>
</dbReference>
<dbReference type="CDD" id="cd00093">
    <property type="entry name" value="HTH_XRE"/>
    <property type="match status" value="1"/>
</dbReference>
<evidence type="ECO:0000259" key="4">
    <source>
        <dbReference type="PROSITE" id="PS50943"/>
    </source>
</evidence>
<dbReference type="PANTHER" id="PTHR40661:SF3">
    <property type="entry name" value="FELS-1 PROPHAGE TRANSCRIPTIONAL REGULATOR"/>
    <property type="match status" value="1"/>
</dbReference>
<keyword evidence="3" id="KW-0804">Transcription</keyword>
<dbReference type="InterPro" id="IPR036286">
    <property type="entry name" value="LexA/Signal_pep-like_sf"/>
</dbReference>